<evidence type="ECO:0000256" key="1">
    <source>
        <dbReference type="SAM" id="MobiDB-lite"/>
    </source>
</evidence>
<gene>
    <name evidence="2" type="ORF">PR003_g23761</name>
</gene>
<accession>A0A6A4CSS6</accession>
<sequence length="254" mass="26219">MPGAERHSGARKWRACSHRAPKKQAKGDGRTAKGQHDQYGTFSWPMEKLMDHYGNVAAERKLRTPGSKRRPAGRFVLVGGVHGGDGGANGFVLFWLWVLQQGSVGAPSGNEVGGVLQAADAKLRTSCSSGNEAGGVLQAADAKLRTSCSSGDEAGGVVQAADAKLRTSCSSGDEAGGVVQAADAKLRTSCSSGDEAGGVVQAADAKLRTSCSSGDEAGGDVQAADAKLWLHGCRIAAYMSGMARVLIKQYTILN</sequence>
<evidence type="ECO:0000313" key="2">
    <source>
        <dbReference type="EMBL" id="KAE9296422.1"/>
    </source>
</evidence>
<feature type="region of interest" description="Disordered" evidence="1">
    <location>
        <begin position="1"/>
        <end position="37"/>
    </location>
</feature>
<dbReference type="AlphaFoldDB" id="A0A6A4CSS6"/>
<dbReference type="EMBL" id="QXFT01002556">
    <property type="protein sequence ID" value="KAE9296422.1"/>
    <property type="molecule type" value="Genomic_DNA"/>
</dbReference>
<comment type="caution">
    <text evidence="2">The sequence shown here is derived from an EMBL/GenBank/DDBJ whole genome shotgun (WGS) entry which is preliminary data.</text>
</comment>
<evidence type="ECO:0000313" key="3">
    <source>
        <dbReference type="Proteomes" id="UP000434957"/>
    </source>
</evidence>
<keyword evidence="3" id="KW-1185">Reference proteome</keyword>
<feature type="compositionally biased region" description="Basic and acidic residues" evidence="1">
    <location>
        <begin position="25"/>
        <end position="36"/>
    </location>
</feature>
<reference evidence="2 3" key="1">
    <citation type="submission" date="2018-08" db="EMBL/GenBank/DDBJ databases">
        <title>Genomic investigation of the strawberry pathogen Phytophthora fragariae indicates pathogenicity is determined by transcriptional variation in three key races.</title>
        <authorList>
            <person name="Adams T.M."/>
            <person name="Armitage A.D."/>
            <person name="Sobczyk M.K."/>
            <person name="Bates H.J."/>
            <person name="Dunwell J.M."/>
            <person name="Nellist C.F."/>
            <person name="Harrison R.J."/>
        </authorList>
    </citation>
    <scope>NUCLEOTIDE SEQUENCE [LARGE SCALE GENOMIC DNA]</scope>
    <source>
        <strain evidence="2 3">SCRP333</strain>
    </source>
</reference>
<organism evidence="2 3">
    <name type="scientific">Phytophthora rubi</name>
    <dbReference type="NCBI Taxonomy" id="129364"/>
    <lineage>
        <taxon>Eukaryota</taxon>
        <taxon>Sar</taxon>
        <taxon>Stramenopiles</taxon>
        <taxon>Oomycota</taxon>
        <taxon>Peronosporomycetes</taxon>
        <taxon>Peronosporales</taxon>
        <taxon>Peronosporaceae</taxon>
        <taxon>Phytophthora</taxon>
    </lineage>
</organism>
<protein>
    <submittedName>
        <fullName evidence="2">Uncharacterized protein</fullName>
    </submittedName>
</protein>
<name>A0A6A4CSS6_9STRA</name>
<feature type="compositionally biased region" description="Basic residues" evidence="1">
    <location>
        <begin position="9"/>
        <end position="24"/>
    </location>
</feature>
<dbReference type="Proteomes" id="UP000434957">
    <property type="component" value="Unassembled WGS sequence"/>
</dbReference>
<proteinExistence type="predicted"/>